<dbReference type="Pfam" id="PF12833">
    <property type="entry name" value="HTH_18"/>
    <property type="match status" value="1"/>
</dbReference>
<comment type="caution">
    <text evidence="5">The sequence shown here is derived from an EMBL/GenBank/DDBJ whole genome shotgun (WGS) entry which is preliminary data.</text>
</comment>
<evidence type="ECO:0000313" key="5">
    <source>
        <dbReference type="EMBL" id="MFD0987979.1"/>
    </source>
</evidence>
<keyword evidence="2" id="KW-0238">DNA-binding</keyword>
<dbReference type="Proteomes" id="UP001597102">
    <property type="component" value="Unassembled WGS sequence"/>
</dbReference>
<proteinExistence type="predicted"/>
<dbReference type="InterPro" id="IPR018062">
    <property type="entry name" value="HTH_AraC-typ_CS"/>
</dbReference>
<sequence length="362" mass="39645">METSGVISSAILDGILSTIDTRGIDPAEVSARAGLGNSSLYGQSHFLPLVSFTSILEMMSEFKHDPVLGARLGKSFDFGTLGAVSKVFLTAPSLGDGITQFIRYFPTLQSNTACALVVNGDIARFSYSIVDNTVKHKAQDANFTEATLCSMVEAVLGKGWKPSYVDLAHAPGDDASLYAETFACPMRFQRRDNAILLPASCLDTPSPHRDPVLNRRLIAELEDTLHRKALHADFATSVKAWITSALCQSDSTDIHIAAADFGMSQRNFQRRLADLGVNYVGLRNTVRVEIAKCMLALTNLPIPEISAHLGYSETSAFARSFRKLADETPARFREVARADLHAKSDESEQLFQLLDNWPFTQH</sequence>
<dbReference type="SMART" id="SM00342">
    <property type="entry name" value="HTH_ARAC"/>
    <property type="match status" value="1"/>
</dbReference>
<dbReference type="EMBL" id="JBHTJO010000001">
    <property type="protein sequence ID" value="MFD0987979.1"/>
    <property type="molecule type" value="Genomic_DNA"/>
</dbReference>
<dbReference type="PANTHER" id="PTHR47894">
    <property type="entry name" value="HTH-TYPE TRANSCRIPTIONAL REGULATOR GADX"/>
    <property type="match status" value="1"/>
</dbReference>
<evidence type="ECO:0000313" key="6">
    <source>
        <dbReference type="Proteomes" id="UP001597102"/>
    </source>
</evidence>
<dbReference type="RefSeq" id="WP_379090460.1">
    <property type="nucleotide sequence ID" value="NZ_JBHTJO010000001.1"/>
</dbReference>
<reference evidence="6" key="1">
    <citation type="journal article" date="2019" name="Int. J. Syst. Evol. Microbiol.">
        <title>The Global Catalogue of Microorganisms (GCM) 10K type strain sequencing project: providing services to taxonomists for standard genome sequencing and annotation.</title>
        <authorList>
            <consortium name="The Broad Institute Genomics Platform"/>
            <consortium name="The Broad Institute Genome Sequencing Center for Infectious Disease"/>
            <person name="Wu L."/>
            <person name="Ma J."/>
        </authorList>
    </citation>
    <scope>NUCLEOTIDE SEQUENCE [LARGE SCALE GENOMIC DNA]</scope>
    <source>
        <strain evidence="6">CCUG 61697</strain>
    </source>
</reference>
<gene>
    <name evidence="5" type="ORF">ACFQ2F_12805</name>
</gene>
<keyword evidence="1" id="KW-0805">Transcription regulation</keyword>
<feature type="domain" description="HTH araC/xylS-type" evidence="4">
    <location>
        <begin position="236"/>
        <end position="335"/>
    </location>
</feature>
<name>A0ABW3JCG8_9HYPH</name>
<dbReference type="PROSITE" id="PS01124">
    <property type="entry name" value="HTH_ARAC_FAMILY_2"/>
    <property type="match status" value="1"/>
</dbReference>
<dbReference type="InterPro" id="IPR009057">
    <property type="entry name" value="Homeodomain-like_sf"/>
</dbReference>
<dbReference type="Pfam" id="PF12625">
    <property type="entry name" value="Arabinose_bd"/>
    <property type="match status" value="1"/>
</dbReference>
<protein>
    <submittedName>
        <fullName evidence="5">AraC family transcriptional regulator</fullName>
    </submittedName>
</protein>
<dbReference type="PROSITE" id="PS00041">
    <property type="entry name" value="HTH_ARAC_FAMILY_1"/>
    <property type="match status" value="1"/>
</dbReference>
<evidence type="ECO:0000256" key="2">
    <source>
        <dbReference type="ARBA" id="ARBA00023125"/>
    </source>
</evidence>
<accession>A0ABW3JCG8</accession>
<organism evidence="5 6">
    <name type="scientific">Methyloligella solikamskensis</name>
    <dbReference type="NCBI Taxonomy" id="1177756"/>
    <lineage>
        <taxon>Bacteria</taxon>
        <taxon>Pseudomonadati</taxon>
        <taxon>Pseudomonadota</taxon>
        <taxon>Alphaproteobacteria</taxon>
        <taxon>Hyphomicrobiales</taxon>
        <taxon>Hyphomicrobiaceae</taxon>
        <taxon>Methyloligella</taxon>
    </lineage>
</organism>
<keyword evidence="6" id="KW-1185">Reference proteome</keyword>
<keyword evidence="3" id="KW-0804">Transcription</keyword>
<evidence type="ECO:0000259" key="4">
    <source>
        <dbReference type="PROSITE" id="PS01124"/>
    </source>
</evidence>
<dbReference type="PANTHER" id="PTHR47894:SF4">
    <property type="entry name" value="HTH-TYPE TRANSCRIPTIONAL REGULATOR GADX"/>
    <property type="match status" value="1"/>
</dbReference>
<dbReference type="InterPro" id="IPR018060">
    <property type="entry name" value="HTH_AraC"/>
</dbReference>
<dbReference type="SUPFAM" id="SSF46689">
    <property type="entry name" value="Homeodomain-like"/>
    <property type="match status" value="1"/>
</dbReference>
<dbReference type="InterPro" id="IPR032687">
    <property type="entry name" value="AraC-type_N"/>
</dbReference>
<dbReference type="Gene3D" id="1.10.10.60">
    <property type="entry name" value="Homeodomain-like"/>
    <property type="match status" value="1"/>
</dbReference>
<evidence type="ECO:0000256" key="3">
    <source>
        <dbReference type="ARBA" id="ARBA00023163"/>
    </source>
</evidence>
<evidence type="ECO:0000256" key="1">
    <source>
        <dbReference type="ARBA" id="ARBA00023015"/>
    </source>
</evidence>